<organism evidence="2 3">
    <name type="scientific">Actinomadura rugatobispora</name>
    <dbReference type="NCBI Taxonomy" id="1994"/>
    <lineage>
        <taxon>Bacteria</taxon>
        <taxon>Bacillati</taxon>
        <taxon>Actinomycetota</taxon>
        <taxon>Actinomycetes</taxon>
        <taxon>Streptosporangiales</taxon>
        <taxon>Thermomonosporaceae</taxon>
        <taxon>Actinomadura</taxon>
    </lineage>
</organism>
<sequence>MEIGLACSWRAEPGRPLRAAIEEAAAAAERSGLASLWAVGDRQQIGEGSHDGVLGLLVAARATTRLRLGLSGDAVTARSVPVRAKQLATLDWFSGGRLAYGLDPAEPAAPLRSHLSEDDGSGDAVAKAVDHLAAMHALWTESRARVDTGHVTIRGAIALPKPAGGAGLPIHLRDVPDDRALGAYVDAAPRLAGWLAWKQDAGAVETASARFDRLLEQRGRDAASVRRTWFVDAADWPGARETARDLGLDEVVAVFPRVPRAEEVEGLGA</sequence>
<dbReference type="Pfam" id="PF00296">
    <property type="entry name" value="Bac_luciferase"/>
    <property type="match status" value="1"/>
</dbReference>
<dbReference type="SUPFAM" id="SSF51679">
    <property type="entry name" value="Bacterial luciferase-like"/>
    <property type="match status" value="1"/>
</dbReference>
<proteinExistence type="predicted"/>
<dbReference type="RefSeq" id="WP_378286833.1">
    <property type="nucleotide sequence ID" value="NZ_JBHSON010000061.1"/>
</dbReference>
<dbReference type="Proteomes" id="UP001596074">
    <property type="component" value="Unassembled WGS sequence"/>
</dbReference>
<dbReference type="EMBL" id="JBHSON010000061">
    <property type="protein sequence ID" value="MFC5750975.1"/>
    <property type="molecule type" value="Genomic_DNA"/>
</dbReference>
<evidence type="ECO:0000259" key="1">
    <source>
        <dbReference type="Pfam" id="PF00296"/>
    </source>
</evidence>
<protein>
    <submittedName>
        <fullName evidence="2">LLM class flavin-dependent oxidoreductase</fullName>
    </submittedName>
</protein>
<gene>
    <name evidence="2" type="ORF">ACFPZN_35610</name>
</gene>
<comment type="caution">
    <text evidence="2">The sequence shown here is derived from an EMBL/GenBank/DDBJ whole genome shotgun (WGS) entry which is preliminary data.</text>
</comment>
<keyword evidence="3" id="KW-1185">Reference proteome</keyword>
<accession>A0ABW1AC76</accession>
<name>A0ABW1AC76_9ACTN</name>
<feature type="domain" description="Luciferase-like" evidence="1">
    <location>
        <begin position="1"/>
        <end position="229"/>
    </location>
</feature>
<evidence type="ECO:0000313" key="3">
    <source>
        <dbReference type="Proteomes" id="UP001596074"/>
    </source>
</evidence>
<dbReference type="InterPro" id="IPR036661">
    <property type="entry name" value="Luciferase-like_sf"/>
</dbReference>
<dbReference type="InterPro" id="IPR011251">
    <property type="entry name" value="Luciferase-like_dom"/>
</dbReference>
<reference evidence="3" key="1">
    <citation type="journal article" date="2019" name="Int. J. Syst. Evol. Microbiol.">
        <title>The Global Catalogue of Microorganisms (GCM) 10K type strain sequencing project: providing services to taxonomists for standard genome sequencing and annotation.</title>
        <authorList>
            <consortium name="The Broad Institute Genomics Platform"/>
            <consortium name="The Broad Institute Genome Sequencing Center for Infectious Disease"/>
            <person name="Wu L."/>
            <person name="Ma J."/>
        </authorList>
    </citation>
    <scope>NUCLEOTIDE SEQUENCE [LARGE SCALE GENOMIC DNA]</scope>
    <source>
        <strain evidence="3">KCTC 42087</strain>
    </source>
</reference>
<dbReference type="Gene3D" id="3.20.20.30">
    <property type="entry name" value="Luciferase-like domain"/>
    <property type="match status" value="1"/>
</dbReference>
<evidence type="ECO:0000313" key="2">
    <source>
        <dbReference type="EMBL" id="MFC5750975.1"/>
    </source>
</evidence>